<organism evidence="1 2">
    <name type="scientific">Pseudomonas fluorescens</name>
    <dbReference type="NCBI Taxonomy" id="294"/>
    <lineage>
        <taxon>Bacteria</taxon>
        <taxon>Pseudomonadati</taxon>
        <taxon>Pseudomonadota</taxon>
        <taxon>Gammaproteobacteria</taxon>
        <taxon>Pseudomonadales</taxon>
        <taxon>Pseudomonadaceae</taxon>
        <taxon>Pseudomonas</taxon>
    </lineage>
</organism>
<proteinExistence type="predicted"/>
<name>A0A5E7ACC7_PSEFL</name>
<evidence type="ECO:0000313" key="2">
    <source>
        <dbReference type="Proteomes" id="UP000337909"/>
    </source>
</evidence>
<dbReference type="OrthoDB" id="6655039at2"/>
<dbReference type="AlphaFoldDB" id="A0A5E7ACC7"/>
<dbReference type="Proteomes" id="UP000337909">
    <property type="component" value="Unassembled WGS sequence"/>
</dbReference>
<sequence length="462" mass="51962">MEQYFAWAAEIKHLCEADIERLYERYLAGEKNADLLAEYKIAIEPRALLKVLPPIISKDLLCPYCDVPMWTKRRAKGTSATSVPPFKCLRCEHQVFSAGYYYGRRTACTCVECYKAVQAKLAAQAQMNRDELQKRYGAPCPPVPYDSLGFVQKLSLLALLDVRKSVASEPVESLDSAARAERLAPSDAASEEVLKRLHKVGVLRVDPDSDIKAFDPAAGYKILDYSKVRWLANVALLDSARSSRQALYLALYEELVGVIQPAWKSELYSLVFDLARQESIQYIRLLAAEVDLVFNAEARAESVVSQLLQDFSVSEIYYFARLAVKNAAHFYATGKSKGRSHAANTIPNNMLGTAQDALTRHWRKSAYRDSRVPQSALHRLLYDVVLKDSGAGFSKSPGIYWRDEWVPRFFSAAAGSDLAEPMHLFCRECDSSNIEVRMDKVSVQMLCYDCSTLSKFQAIHDD</sequence>
<evidence type="ECO:0000313" key="1">
    <source>
        <dbReference type="EMBL" id="VVN75975.1"/>
    </source>
</evidence>
<accession>A0A5E7ACC7</accession>
<reference evidence="1 2" key="1">
    <citation type="submission" date="2019-09" db="EMBL/GenBank/DDBJ databases">
        <authorList>
            <person name="Chandra G."/>
            <person name="Truman W A."/>
        </authorList>
    </citation>
    <scope>NUCLEOTIDE SEQUENCE [LARGE SCALE GENOMIC DNA]</scope>
    <source>
        <strain evidence="1">PS691</strain>
    </source>
</reference>
<dbReference type="RefSeq" id="WP_150640837.1">
    <property type="nucleotide sequence ID" value="NZ_CABVHQ010000005.1"/>
</dbReference>
<dbReference type="EMBL" id="CABVHQ010000005">
    <property type="protein sequence ID" value="VVN75975.1"/>
    <property type="molecule type" value="Genomic_DNA"/>
</dbReference>
<protein>
    <submittedName>
        <fullName evidence="1">Uncharacterized protein</fullName>
    </submittedName>
</protein>
<gene>
    <name evidence="1" type="ORF">PS691_00726</name>
</gene>